<dbReference type="Pfam" id="PF24570">
    <property type="entry name" value="BACK_BPM_SPOP"/>
    <property type="match status" value="1"/>
</dbReference>
<dbReference type="InterPro" id="IPR000210">
    <property type="entry name" value="BTB/POZ_dom"/>
</dbReference>
<dbReference type="Gene3D" id="1.25.40.420">
    <property type="match status" value="1"/>
</dbReference>
<evidence type="ECO:0000256" key="3">
    <source>
        <dbReference type="ARBA" id="ARBA00010846"/>
    </source>
</evidence>
<evidence type="ECO:0000256" key="5">
    <source>
        <dbReference type="ARBA" id="ARBA00023242"/>
    </source>
</evidence>
<keyword evidence="9" id="KW-1185">Reference proteome</keyword>
<dbReference type="PROSITE" id="PS50144">
    <property type="entry name" value="MATH"/>
    <property type="match status" value="1"/>
</dbReference>
<dbReference type="CDD" id="cd18186">
    <property type="entry name" value="BTB_POZ_ZBTB_KLHL-like"/>
    <property type="match status" value="1"/>
</dbReference>
<sequence>MAQSYIGGSLTVAGHAATEAEKKTSKYEPILDRVLFGPRGLNSQIEEYIGSFWGRCPLRSQLRQRRGPLYDVLESPRFQTDDGQFDWVLRLIVHPRPDRPGDELCRDSVQIFLHLHTAPRDTAHLKCQFVFVRHSGTPKEDHTYQISRFREFRRGETWGFRRFIQRSTLFEAKNGFVQNDRLTVKINLDIIRGAKDEVQKSSQPAAIPRDDGLALSMAQLYRSRHFSDVVIVAQDMTELKAHRAILGSRSPVFEAMLSHDLAEKQSNVIKIDDVPKDVLEAFLSLIYTNTSPGLEEHAGSLLVLGEKYQISDVKEKAVDVLRKSLSIGNAGDLLVMADLHNVADLKEDVMDFIVKPDNWTTIRQTEAWIELRNANPYLLEELLDKVQSPKKMKTATGSSQR</sequence>
<evidence type="ECO:0000259" key="7">
    <source>
        <dbReference type="PROSITE" id="PS50144"/>
    </source>
</evidence>
<dbReference type="GO" id="GO:0005634">
    <property type="term" value="C:nucleus"/>
    <property type="evidence" value="ECO:0007669"/>
    <property type="project" value="UniProtKB-SubCell"/>
</dbReference>
<dbReference type="GO" id="GO:0030163">
    <property type="term" value="P:protein catabolic process"/>
    <property type="evidence" value="ECO:0007669"/>
    <property type="project" value="UniProtKB-ARBA"/>
</dbReference>
<dbReference type="Pfam" id="PF00651">
    <property type="entry name" value="BTB"/>
    <property type="match status" value="1"/>
</dbReference>
<evidence type="ECO:0000256" key="4">
    <source>
        <dbReference type="ARBA" id="ARBA00022786"/>
    </source>
</evidence>
<dbReference type="SUPFAM" id="SSF54695">
    <property type="entry name" value="POZ domain"/>
    <property type="match status" value="1"/>
</dbReference>
<keyword evidence="4" id="KW-0833">Ubl conjugation pathway</keyword>
<feature type="domain" description="MATH" evidence="7">
    <location>
        <begin position="49"/>
        <end position="188"/>
    </location>
</feature>
<comment type="caution">
    <text evidence="8">The sequence shown here is derived from an EMBL/GenBank/DDBJ whole genome shotgun (WGS) entry which is preliminary data.</text>
</comment>
<dbReference type="OrthoDB" id="10249567at2759"/>
<gene>
    <name evidence="8" type="ORF">BV898_04322</name>
</gene>
<evidence type="ECO:0000259" key="6">
    <source>
        <dbReference type="PROSITE" id="PS50097"/>
    </source>
</evidence>
<accession>A0A1W0X318</accession>
<dbReference type="Pfam" id="PF22486">
    <property type="entry name" value="MATH_2"/>
    <property type="match status" value="1"/>
</dbReference>
<dbReference type="InterPro" id="IPR056423">
    <property type="entry name" value="BACK_BPM_SPOP"/>
</dbReference>
<dbReference type="Gene3D" id="3.30.710.10">
    <property type="entry name" value="Potassium Channel Kv1.1, Chain A"/>
    <property type="match status" value="1"/>
</dbReference>
<name>A0A1W0X318_HYPEX</name>
<dbReference type="Proteomes" id="UP000192578">
    <property type="component" value="Unassembled WGS sequence"/>
</dbReference>
<feature type="domain" description="BTB" evidence="6">
    <location>
        <begin position="227"/>
        <end position="289"/>
    </location>
</feature>
<dbReference type="PROSITE" id="PS50097">
    <property type="entry name" value="BTB"/>
    <property type="match status" value="1"/>
</dbReference>
<evidence type="ECO:0000256" key="2">
    <source>
        <dbReference type="ARBA" id="ARBA00004906"/>
    </source>
</evidence>
<evidence type="ECO:0000313" key="8">
    <source>
        <dbReference type="EMBL" id="OQV21744.1"/>
    </source>
</evidence>
<keyword evidence="5" id="KW-0539">Nucleus</keyword>
<comment type="similarity">
    <text evidence="3">Belongs to the Tdpoz family.</text>
</comment>
<dbReference type="EMBL" id="MTYJ01000021">
    <property type="protein sequence ID" value="OQV21744.1"/>
    <property type="molecule type" value="Genomic_DNA"/>
</dbReference>
<comment type="subcellular location">
    <subcellularLocation>
        <location evidence="1">Nucleus</location>
    </subcellularLocation>
</comment>
<dbReference type="InterPro" id="IPR008974">
    <property type="entry name" value="TRAF-like"/>
</dbReference>
<proteinExistence type="inferred from homology"/>
<dbReference type="InterPro" id="IPR011333">
    <property type="entry name" value="SKP1/BTB/POZ_sf"/>
</dbReference>
<evidence type="ECO:0000313" key="9">
    <source>
        <dbReference type="Proteomes" id="UP000192578"/>
    </source>
</evidence>
<dbReference type="Gene3D" id="2.60.210.10">
    <property type="entry name" value="Apoptosis, Tumor Necrosis Factor Receptor Associated Protein 2, Chain A"/>
    <property type="match status" value="1"/>
</dbReference>
<dbReference type="CDD" id="cd00121">
    <property type="entry name" value="MATH"/>
    <property type="match status" value="1"/>
</dbReference>
<evidence type="ECO:0000256" key="1">
    <source>
        <dbReference type="ARBA" id="ARBA00004123"/>
    </source>
</evidence>
<reference evidence="9" key="1">
    <citation type="submission" date="2017-01" db="EMBL/GenBank/DDBJ databases">
        <title>Comparative genomics of anhydrobiosis in the tardigrade Hypsibius dujardini.</title>
        <authorList>
            <person name="Yoshida Y."/>
            <person name="Koutsovoulos G."/>
            <person name="Laetsch D."/>
            <person name="Stevens L."/>
            <person name="Kumar S."/>
            <person name="Horikawa D."/>
            <person name="Ishino K."/>
            <person name="Komine S."/>
            <person name="Tomita M."/>
            <person name="Blaxter M."/>
            <person name="Arakawa K."/>
        </authorList>
    </citation>
    <scope>NUCLEOTIDE SEQUENCE [LARGE SCALE GENOMIC DNA]</scope>
    <source>
        <strain evidence="9">Z151</strain>
    </source>
</reference>
<dbReference type="SUPFAM" id="SSF49599">
    <property type="entry name" value="TRAF domain-like"/>
    <property type="match status" value="1"/>
</dbReference>
<protein>
    <submittedName>
        <fullName evidence="8">Speckle-type POZ protein</fullName>
    </submittedName>
</protein>
<organism evidence="8 9">
    <name type="scientific">Hypsibius exemplaris</name>
    <name type="common">Freshwater tardigrade</name>
    <dbReference type="NCBI Taxonomy" id="2072580"/>
    <lineage>
        <taxon>Eukaryota</taxon>
        <taxon>Metazoa</taxon>
        <taxon>Ecdysozoa</taxon>
        <taxon>Tardigrada</taxon>
        <taxon>Eutardigrada</taxon>
        <taxon>Parachela</taxon>
        <taxon>Hypsibioidea</taxon>
        <taxon>Hypsibiidae</taxon>
        <taxon>Hypsibius</taxon>
    </lineage>
</organism>
<dbReference type="AlphaFoldDB" id="A0A1W0X318"/>
<dbReference type="PANTHER" id="PTHR24413">
    <property type="entry name" value="SPECKLE-TYPE POZ PROTEIN"/>
    <property type="match status" value="1"/>
</dbReference>
<dbReference type="InterPro" id="IPR002083">
    <property type="entry name" value="MATH/TRAF_dom"/>
</dbReference>
<dbReference type="SMART" id="SM00225">
    <property type="entry name" value="BTB"/>
    <property type="match status" value="1"/>
</dbReference>
<comment type="pathway">
    <text evidence="2">Protein modification; protein ubiquitination.</text>
</comment>